<dbReference type="Proteomes" id="UP000002770">
    <property type="component" value="Unassembled WGS sequence"/>
</dbReference>
<feature type="region of interest" description="Disordered" evidence="1">
    <location>
        <begin position="156"/>
        <end position="175"/>
    </location>
</feature>
<dbReference type="HOGENOM" id="CLU_1530654_0_0_6"/>
<proteinExistence type="predicted"/>
<keyword evidence="3" id="KW-1185">Reference proteome</keyword>
<dbReference type="EMBL" id="JH413811">
    <property type="protein sequence ID" value="EHL31739.1"/>
    <property type="molecule type" value="Genomic_DNA"/>
</dbReference>
<gene>
    <name evidence="2" type="ORF">LDG_6405</name>
</gene>
<dbReference type="AlphaFoldDB" id="G9EMD9"/>
<accession>G9EMD9</accession>
<reference evidence="2 3" key="1">
    <citation type="journal article" date="2011" name="BMC Genomics">
        <title>Insight into cross-talk between intra-amoebal pathogens.</title>
        <authorList>
            <person name="Gimenez G."/>
            <person name="Bertelli C."/>
            <person name="Moliner C."/>
            <person name="Robert C."/>
            <person name="Raoult D."/>
            <person name="Fournier P.E."/>
            <person name="Greub G."/>
        </authorList>
    </citation>
    <scope>NUCLEOTIDE SEQUENCE [LARGE SCALE GENOMIC DNA]</scope>
    <source>
        <strain evidence="2 3">LLAP12</strain>
    </source>
</reference>
<dbReference type="STRING" id="658187.LDG_6405"/>
<evidence type="ECO:0000313" key="3">
    <source>
        <dbReference type="Proteomes" id="UP000002770"/>
    </source>
</evidence>
<organism evidence="2 3">
    <name type="scientific">Legionella drancourtii LLAP12</name>
    <dbReference type="NCBI Taxonomy" id="658187"/>
    <lineage>
        <taxon>Bacteria</taxon>
        <taxon>Pseudomonadati</taxon>
        <taxon>Pseudomonadota</taxon>
        <taxon>Gammaproteobacteria</taxon>
        <taxon>Legionellales</taxon>
        <taxon>Legionellaceae</taxon>
        <taxon>Legionella</taxon>
    </lineage>
</organism>
<name>G9EMD9_9GAMM</name>
<dbReference type="InParanoid" id="G9EMD9"/>
<evidence type="ECO:0000313" key="2">
    <source>
        <dbReference type="EMBL" id="EHL31739.1"/>
    </source>
</evidence>
<sequence>MQLDSAVQACSRHLLFVEKKAESSQDKELFNLYAANMELLSSILQNSMDKLDKPNMVISNTLKDIAQFDFINPNLSPKVAIKDYLDRLNAFVVLFTRTHKLEFKAIELLALAKMDQSYLEDMVKLLDISFEPMKPLPTTTPIKLSEKTVVFFAQKAGSGSPSSSKSPEENPSMTL</sequence>
<protein>
    <submittedName>
        <fullName evidence="2">Uncharacterized protein</fullName>
    </submittedName>
</protein>
<evidence type="ECO:0000256" key="1">
    <source>
        <dbReference type="SAM" id="MobiDB-lite"/>
    </source>
</evidence>
<feature type="compositionally biased region" description="Low complexity" evidence="1">
    <location>
        <begin position="157"/>
        <end position="175"/>
    </location>
</feature>